<dbReference type="Pfam" id="PF04203">
    <property type="entry name" value="Sortase"/>
    <property type="match status" value="1"/>
</dbReference>
<dbReference type="Proteomes" id="UP000242088">
    <property type="component" value="Unassembled WGS sequence"/>
</dbReference>
<keyword evidence="3" id="KW-0788">Thiol protease</keyword>
<dbReference type="GeneID" id="48887080"/>
<reference evidence="7" key="2">
    <citation type="submission" date="2018-03" db="EMBL/GenBank/DDBJ databases">
        <authorList>
            <person name="Keele B.F."/>
        </authorList>
    </citation>
    <scope>NUCLEOTIDE SEQUENCE</scope>
    <source>
        <strain evidence="7">SNUC 4143</strain>
    </source>
</reference>
<dbReference type="RefSeq" id="WP_103166076.1">
    <property type="nucleotide sequence ID" value="NZ_JAHCOY010000002.1"/>
</dbReference>
<dbReference type="GO" id="GO:0006508">
    <property type="term" value="P:proteolysis"/>
    <property type="evidence" value="ECO:0007669"/>
    <property type="project" value="UniProtKB-KW"/>
</dbReference>
<evidence type="ECO:0000256" key="3">
    <source>
        <dbReference type="ARBA" id="ARBA00022807"/>
    </source>
</evidence>
<dbReference type="GO" id="GO:0008234">
    <property type="term" value="F:cysteine-type peptidase activity"/>
    <property type="evidence" value="ECO:0007669"/>
    <property type="project" value="UniProtKB-KW"/>
</dbReference>
<dbReference type="SUPFAM" id="SSF63817">
    <property type="entry name" value="Sortase"/>
    <property type="match status" value="1"/>
</dbReference>
<dbReference type="EMBL" id="PYZH01000002">
    <property type="protein sequence ID" value="PTF16803.1"/>
    <property type="molecule type" value="Genomic_DNA"/>
</dbReference>
<dbReference type="EMBL" id="PYZI01000002">
    <property type="protein sequence ID" value="PTF14961.1"/>
    <property type="molecule type" value="Genomic_DNA"/>
</dbReference>
<dbReference type="NCBIfam" id="TIGR01076">
    <property type="entry name" value="sortase_fam"/>
    <property type="match status" value="1"/>
</dbReference>
<feature type="region of interest" description="Disordered" evidence="5">
    <location>
        <begin position="46"/>
        <end position="68"/>
    </location>
</feature>
<accession>A0A2K4DQX6</accession>
<keyword evidence="2" id="KW-0378">Hydrolase</keyword>
<evidence type="ECO:0000256" key="2">
    <source>
        <dbReference type="ARBA" id="ARBA00022801"/>
    </source>
</evidence>
<evidence type="ECO:0000313" key="9">
    <source>
        <dbReference type="Proteomes" id="UP000243350"/>
    </source>
</evidence>
<evidence type="ECO:0000313" key="6">
    <source>
        <dbReference type="EMBL" id="PTF14961.1"/>
    </source>
</evidence>
<evidence type="ECO:0000256" key="1">
    <source>
        <dbReference type="ARBA" id="ARBA00022670"/>
    </source>
</evidence>
<dbReference type="InterPro" id="IPR005754">
    <property type="entry name" value="Sortase"/>
</dbReference>
<dbReference type="CDD" id="cd06165">
    <property type="entry name" value="Sortase_A"/>
    <property type="match status" value="1"/>
</dbReference>
<evidence type="ECO:0000313" key="7">
    <source>
        <dbReference type="EMBL" id="PTF16803.1"/>
    </source>
</evidence>
<evidence type="ECO:0000256" key="5">
    <source>
        <dbReference type="SAM" id="MobiDB-lite"/>
    </source>
</evidence>
<comment type="caution">
    <text evidence="7">The sequence shown here is derived from an EMBL/GenBank/DDBJ whole genome shotgun (WGS) entry which is preliminary data.</text>
</comment>
<protein>
    <submittedName>
        <fullName evidence="7">Sortase</fullName>
    </submittedName>
</protein>
<name>A0A2K4DQX6_9STAP</name>
<keyword evidence="1" id="KW-0645">Protease</keyword>
<evidence type="ECO:0000256" key="4">
    <source>
        <dbReference type="PIRSR" id="PIRSR605754-1"/>
    </source>
</evidence>
<proteinExistence type="predicted"/>
<keyword evidence="8" id="KW-1185">Reference proteome</keyword>
<dbReference type="InterPro" id="IPR023365">
    <property type="entry name" value="Sortase_dom-sf"/>
</dbReference>
<reference evidence="8 9" key="1">
    <citation type="journal article" date="2016" name="Front. Microbiol.">
        <title>Comprehensive Phylogenetic Analysis of Bovine Non-aureus Staphylococci Species Based on Whole-Genome Sequencing.</title>
        <authorList>
            <person name="Naushad S."/>
            <person name="Barkema H.W."/>
            <person name="Luby C."/>
            <person name="Condas L.A."/>
            <person name="Nobrega D.B."/>
            <person name="Carson D.A."/>
            <person name="De Buck J."/>
        </authorList>
    </citation>
    <scope>NUCLEOTIDE SEQUENCE [LARGE SCALE GENOMIC DNA]</scope>
    <source>
        <strain evidence="6 8">SNUC 1409</strain>
        <strain evidence="7 9">SNUC 4143</strain>
    </source>
</reference>
<feature type="active site" description="Proton donor/acceptor" evidence="4">
    <location>
        <position position="117"/>
    </location>
</feature>
<evidence type="ECO:0000313" key="8">
    <source>
        <dbReference type="Proteomes" id="UP000242088"/>
    </source>
</evidence>
<sequence length="203" mass="23238">MKNWTNRLMTIIGVILILVAVYLFAKPHIDNYLQQKDKDNKIEQYDKNDSKQQSSKQEKPTISKDKSKMTGYISIPDADIKEPVYPGPATPEQLNRGVSFAEEDESLDDQNISIAGHTFTDRPNYQFTNLKAAKKGSKVTFKIGNETRKYKMTSIRDVDPDAVEVLDENKGKKNQLTLITCDDYNENTGVWEKRKIFVAEQIK</sequence>
<gene>
    <name evidence="6" type="ORF">BUY47_02880</name>
    <name evidence="7" type="ORF">BUY48_00735</name>
</gene>
<dbReference type="OrthoDB" id="2987398at2"/>
<dbReference type="InterPro" id="IPR042007">
    <property type="entry name" value="Sortase_A"/>
</dbReference>
<dbReference type="Proteomes" id="UP000243350">
    <property type="component" value="Unassembled WGS sequence"/>
</dbReference>
<dbReference type="AlphaFoldDB" id="A0A2K4DQX6"/>
<reference evidence="6" key="3">
    <citation type="submission" date="2018-03" db="EMBL/GenBank/DDBJ databases">
        <authorList>
            <person name="Naushad S."/>
        </authorList>
    </citation>
    <scope>NUCLEOTIDE SEQUENCE</scope>
    <source>
        <strain evidence="6">SNUC 1409</strain>
    </source>
</reference>
<dbReference type="Gene3D" id="2.40.260.10">
    <property type="entry name" value="Sortase"/>
    <property type="match status" value="1"/>
</dbReference>
<organism evidence="7 9">
    <name type="scientific">Staphylococcus devriesei</name>
    <dbReference type="NCBI Taxonomy" id="586733"/>
    <lineage>
        <taxon>Bacteria</taxon>
        <taxon>Bacillati</taxon>
        <taxon>Bacillota</taxon>
        <taxon>Bacilli</taxon>
        <taxon>Bacillales</taxon>
        <taxon>Staphylococcaceae</taxon>
        <taxon>Staphylococcus</taxon>
    </lineage>
</organism>
<feature type="active site" description="Acyl-thioester intermediate" evidence="4">
    <location>
        <position position="181"/>
    </location>
</feature>